<sequence>MTEASFAKLPGVVKTRVGYTGGTSPNPTYGSVCAGDGHTEALRIWYDPSMVSYEDLLKMFFRDHDPTQRSKCQYKSAIWYHSEQQRAAAAAAMTSLESKFRLRLATTLDPAGAWYDAEEYHQKYIDKSMSRRSSWAAW</sequence>
<evidence type="ECO:0000256" key="2">
    <source>
        <dbReference type="ARBA" id="ARBA00012502"/>
    </source>
</evidence>
<dbReference type="NCBIfam" id="TIGR00401">
    <property type="entry name" value="msrA"/>
    <property type="match status" value="1"/>
</dbReference>
<keyword evidence="7" id="KW-1185">Reference proteome</keyword>
<dbReference type="SUPFAM" id="SSF55068">
    <property type="entry name" value="Peptide methionine sulfoxide reductase"/>
    <property type="match status" value="1"/>
</dbReference>
<evidence type="ECO:0000256" key="4">
    <source>
        <dbReference type="ARBA" id="ARBA00030643"/>
    </source>
</evidence>
<dbReference type="InterPro" id="IPR036509">
    <property type="entry name" value="Met_Sox_Rdtase_MsrA_sf"/>
</dbReference>
<dbReference type="EC" id="1.8.4.11" evidence="2"/>
<dbReference type="InterPro" id="IPR002569">
    <property type="entry name" value="Met_Sox_Rdtase_MsrA_dom"/>
</dbReference>
<feature type="domain" description="Peptide methionine sulphoxide reductase MsrA" evidence="5">
    <location>
        <begin position="2"/>
        <end position="130"/>
    </location>
</feature>
<dbReference type="GO" id="GO:0008113">
    <property type="term" value="F:peptide-methionine (S)-S-oxide reductase activity"/>
    <property type="evidence" value="ECO:0007669"/>
    <property type="project" value="UniProtKB-EC"/>
</dbReference>
<dbReference type="Pfam" id="PF01625">
    <property type="entry name" value="PMSR"/>
    <property type="match status" value="1"/>
</dbReference>
<dbReference type="PANTHER" id="PTHR43774">
    <property type="entry name" value="PEPTIDE METHIONINE SULFOXIDE REDUCTASE"/>
    <property type="match status" value="1"/>
</dbReference>
<proteinExistence type="inferred from homology"/>
<evidence type="ECO:0000313" key="6">
    <source>
        <dbReference type="EMBL" id="GLC49132.1"/>
    </source>
</evidence>
<reference evidence="6 7" key="1">
    <citation type="journal article" date="2023" name="Commun. Biol.">
        <title>Reorganization of the ancestral sex-determining regions during the evolution of trioecy in Pleodorina starrii.</title>
        <authorList>
            <person name="Takahashi K."/>
            <person name="Suzuki S."/>
            <person name="Kawai-Toyooka H."/>
            <person name="Yamamoto K."/>
            <person name="Hamaji T."/>
            <person name="Ootsuki R."/>
            <person name="Yamaguchi H."/>
            <person name="Kawachi M."/>
            <person name="Higashiyama T."/>
            <person name="Nozaki H."/>
        </authorList>
    </citation>
    <scope>NUCLEOTIDE SEQUENCE [LARGE SCALE GENOMIC DNA]</scope>
    <source>
        <strain evidence="6 7">NIES-4479</strain>
    </source>
</reference>
<dbReference type="AlphaFoldDB" id="A0A9W6BCI1"/>
<evidence type="ECO:0000256" key="3">
    <source>
        <dbReference type="ARBA" id="ARBA00023002"/>
    </source>
</evidence>
<accession>A0A9W6BCI1</accession>
<dbReference type="EMBL" id="BRXU01000002">
    <property type="protein sequence ID" value="GLC49132.1"/>
    <property type="molecule type" value="Genomic_DNA"/>
</dbReference>
<comment type="similarity">
    <text evidence="1">Belongs to the MsrA Met sulfoxide reductase family.</text>
</comment>
<evidence type="ECO:0000259" key="5">
    <source>
        <dbReference type="Pfam" id="PF01625"/>
    </source>
</evidence>
<organism evidence="6 7">
    <name type="scientific">Pleodorina starrii</name>
    <dbReference type="NCBI Taxonomy" id="330485"/>
    <lineage>
        <taxon>Eukaryota</taxon>
        <taxon>Viridiplantae</taxon>
        <taxon>Chlorophyta</taxon>
        <taxon>core chlorophytes</taxon>
        <taxon>Chlorophyceae</taxon>
        <taxon>CS clade</taxon>
        <taxon>Chlamydomonadales</taxon>
        <taxon>Volvocaceae</taxon>
        <taxon>Pleodorina</taxon>
    </lineage>
</organism>
<gene>
    <name evidence="6" type="primary">PLEST004403</name>
    <name evidence="6" type="ORF">PLESTB_000185900</name>
</gene>
<comment type="caution">
    <text evidence="6">The sequence shown here is derived from an EMBL/GenBank/DDBJ whole genome shotgun (WGS) entry which is preliminary data.</text>
</comment>
<dbReference type="Proteomes" id="UP001165080">
    <property type="component" value="Unassembled WGS sequence"/>
</dbReference>
<evidence type="ECO:0000256" key="1">
    <source>
        <dbReference type="ARBA" id="ARBA00005591"/>
    </source>
</evidence>
<dbReference type="PANTHER" id="PTHR43774:SF1">
    <property type="entry name" value="PEPTIDE METHIONINE SULFOXIDE REDUCTASE MSRA 2"/>
    <property type="match status" value="1"/>
</dbReference>
<dbReference type="Gene3D" id="3.30.1060.10">
    <property type="entry name" value="Peptide methionine sulphoxide reductase MsrA"/>
    <property type="match status" value="1"/>
</dbReference>
<keyword evidence="3" id="KW-0560">Oxidoreductase</keyword>
<protein>
    <recommendedName>
        <fullName evidence="2">peptide-methionine (S)-S-oxide reductase</fullName>
        <ecNumber evidence="2">1.8.4.11</ecNumber>
    </recommendedName>
    <alternativeName>
        <fullName evidence="4">Peptide-methionine (S)-S-oxide reductase</fullName>
    </alternativeName>
</protein>
<evidence type="ECO:0000313" key="7">
    <source>
        <dbReference type="Proteomes" id="UP001165080"/>
    </source>
</evidence>
<name>A0A9W6BCI1_9CHLO</name>